<dbReference type="PROSITE" id="PS50297">
    <property type="entry name" value="ANK_REP_REGION"/>
    <property type="match status" value="1"/>
</dbReference>
<keyword evidence="1" id="KW-0040">ANK repeat</keyword>
<evidence type="ECO:0000313" key="2">
    <source>
        <dbReference type="EMBL" id="CAK9016827.1"/>
    </source>
</evidence>
<dbReference type="EMBL" id="CAXAMM010008236">
    <property type="protein sequence ID" value="CAK9016827.1"/>
    <property type="molecule type" value="Genomic_DNA"/>
</dbReference>
<protein>
    <submittedName>
        <fullName evidence="2">Caskin-2</fullName>
    </submittedName>
</protein>
<dbReference type="SUPFAM" id="SSF48403">
    <property type="entry name" value="Ankyrin repeat"/>
    <property type="match status" value="1"/>
</dbReference>
<dbReference type="InterPro" id="IPR002110">
    <property type="entry name" value="Ankyrin_rpt"/>
</dbReference>
<dbReference type="Proteomes" id="UP001642464">
    <property type="component" value="Unassembled WGS sequence"/>
</dbReference>
<dbReference type="Pfam" id="PF00023">
    <property type="entry name" value="Ank"/>
    <property type="match status" value="1"/>
</dbReference>
<dbReference type="InterPro" id="IPR036770">
    <property type="entry name" value="Ankyrin_rpt-contain_sf"/>
</dbReference>
<keyword evidence="3" id="KW-1185">Reference proteome</keyword>
<sequence length="143" mass="16171">MSKNVVMKLPSIKAEETSRRWTKKMQQEELQEFLHAYGCDHVNRPQKKPGKETFYPVHLAALLGDATLMRLLLQHGANVQQRSSLGRSAWEMAVQKNVHGSHDEVLLLLAEPVTFCNLRAAMQLMQEAPISARKPRSVLVNVS</sequence>
<feature type="repeat" description="ANK" evidence="1">
    <location>
        <begin position="52"/>
        <end position="84"/>
    </location>
</feature>
<organism evidence="2 3">
    <name type="scientific">Durusdinium trenchii</name>
    <dbReference type="NCBI Taxonomy" id="1381693"/>
    <lineage>
        <taxon>Eukaryota</taxon>
        <taxon>Sar</taxon>
        <taxon>Alveolata</taxon>
        <taxon>Dinophyceae</taxon>
        <taxon>Suessiales</taxon>
        <taxon>Symbiodiniaceae</taxon>
        <taxon>Durusdinium</taxon>
    </lineage>
</organism>
<dbReference type="PROSITE" id="PS50088">
    <property type="entry name" value="ANK_REPEAT"/>
    <property type="match status" value="1"/>
</dbReference>
<evidence type="ECO:0000256" key="1">
    <source>
        <dbReference type="PROSITE-ProRule" id="PRU00023"/>
    </source>
</evidence>
<accession>A0ABP0JQU4</accession>
<dbReference type="Gene3D" id="1.25.40.20">
    <property type="entry name" value="Ankyrin repeat-containing domain"/>
    <property type="match status" value="1"/>
</dbReference>
<name>A0ABP0JQU4_9DINO</name>
<comment type="caution">
    <text evidence="2">The sequence shown here is derived from an EMBL/GenBank/DDBJ whole genome shotgun (WGS) entry which is preliminary data.</text>
</comment>
<reference evidence="2 3" key="1">
    <citation type="submission" date="2024-02" db="EMBL/GenBank/DDBJ databases">
        <authorList>
            <person name="Chen Y."/>
            <person name="Shah S."/>
            <person name="Dougan E. K."/>
            <person name="Thang M."/>
            <person name="Chan C."/>
        </authorList>
    </citation>
    <scope>NUCLEOTIDE SEQUENCE [LARGE SCALE GENOMIC DNA]</scope>
</reference>
<proteinExistence type="predicted"/>
<gene>
    <name evidence="2" type="ORF">SCF082_LOCUS13359</name>
</gene>
<evidence type="ECO:0000313" key="3">
    <source>
        <dbReference type="Proteomes" id="UP001642464"/>
    </source>
</evidence>